<feature type="domain" description="MIT" evidence="2">
    <location>
        <begin position="1"/>
        <end position="76"/>
    </location>
</feature>
<proteinExistence type="predicted"/>
<accession>F1A2S9</accession>
<dbReference type="Pfam" id="PF04212">
    <property type="entry name" value="MIT"/>
    <property type="match status" value="2"/>
</dbReference>
<evidence type="ECO:0000313" key="3">
    <source>
        <dbReference type="EMBL" id="EGC29500.1"/>
    </source>
</evidence>
<evidence type="ECO:0000256" key="1">
    <source>
        <dbReference type="SAM" id="MobiDB-lite"/>
    </source>
</evidence>
<feature type="compositionally biased region" description="Low complexity" evidence="1">
    <location>
        <begin position="90"/>
        <end position="100"/>
    </location>
</feature>
<feature type="domain" description="MIT" evidence="2">
    <location>
        <begin position="102"/>
        <end position="179"/>
    </location>
</feature>
<dbReference type="KEGG" id="dpp:DICPUDRAFT_95934"/>
<reference evidence="4" key="1">
    <citation type="journal article" date="2011" name="Genome Biol.">
        <title>Comparative genomics of the social amoebae Dictyostelium discoideum and Dictyostelium purpureum.</title>
        <authorList>
            <consortium name="US DOE Joint Genome Institute (JGI-PGF)"/>
            <person name="Sucgang R."/>
            <person name="Kuo A."/>
            <person name="Tian X."/>
            <person name="Salerno W."/>
            <person name="Parikh A."/>
            <person name="Feasley C.L."/>
            <person name="Dalin E."/>
            <person name="Tu H."/>
            <person name="Huang E."/>
            <person name="Barry K."/>
            <person name="Lindquist E."/>
            <person name="Shapiro H."/>
            <person name="Bruce D."/>
            <person name="Schmutz J."/>
            <person name="Salamov A."/>
            <person name="Fey P."/>
            <person name="Gaudet P."/>
            <person name="Anjard C."/>
            <person name="Babu M.M."/>
            <person name="Basu S."/>
            <person name="Bushmanova Y."/>
            <person name="van der Wel H."/>
            <person name="Katoh-Kurasawa M."/>
            <person name="Dinh C."/>
            <person name="Coutinho P.M."/>
            <person name="Saito T."/>
            <person name="Elias M."/>
            <person name="Schaap P."/>
            <person name="Kay R.R."/>
            <person name="Henrissat B."/>
            <person name="Eichinger L."/>
            <person name="Rivero F."/>
            <person name="Putnam N.H."/>
            <person name="West C.M."/>
            <person name="Loomis W.F."/>
            <person name="Chisholm R.L."/>
            <person name="Shaulsky G."/>
            <person name="Strassmann J.E."/>
            <person name="Queller D.C."/>
            <person name="Kuspa A."/>
            <person name="Grigoriev I.V."/>
        </authorList>
    </citation>
    <scope>NUCLEOTIDE SEQUENCE [LARGE SCALE GENOMIC DNA]</scope>
    <source>
        <strain evidence="4">QSDP1</strain>
    </source>
</reference>
<dbReference type="InterPro" id="IPR007330">
    <property type="entry name" value="MIT_dom"/>
</dbReference>
<evidence type="ECO:0000259" key="2">
    <source>
        <dbReference type="SMART" id="SM00745"/>
    </source>
</evidence>
<dbReference type="InParanoid" id="F1A2S9"/>
<protein>
    <recommendedName>
        <fullName evidence="2">MIT domain-containing protein</fullName>
    </recommendedName>
</protein>
<keyword evidence="4" id="KW-1185">Reference proteome</keyword>
<sequence>MSVSLQSALELVHKAVSLDNSGKAQEAISMYSIAIEQLKQASQTTYDQNTKNLIESKILEYQNRSSFLKSSLHLDYNNNTVSNFPSPPQNNNNINNNNNNGSGNLLDQALKFANEAIGCESSNNIQGAIVNYKKCVELLEQVSRDESNIETRLFLNQKRQEYQGRCESLELTISNSNGFGNSGSLNSTMTLMNNNSNNNLNSINSKTRSQFLKNKIQYNQNKVNNEYDSIPLSLKPGQKYKDPVRKKNVLERLSKSIKGPKNISDHWL</sequence>
<dbReference type="CDD" id="cd02656">
    <property type="entry name" value="MIT"/>
    <property type="match status" value="1"/>
</dbReference>
<dbReference type="SMART" id="SM00745">
    <property type="entry name" value="MIT"/>
    <property type="match status" value="2"/>
</dbReference>
<dbReference type="eggNOG" id="ENOG502QYDZ">
    <property type="taxonomic scope" value="Eukaryota"/>
</dbReference>
<dbReference type="EMBL" id="GL871424">
    <property type="protein sequence ID" value="EGC29500.1"/>
    <property type="molecule type" value="Genomic_DNA"/>
</dbReference>
<dbReference type="FunCoup" id="F1A2S9">
    <property type="interactions" value="743"/>
</dbReference>
<dbReference type="Gene3D" id="1.20.58.80">
    <property type="entry name" value="Phosphotransferase system, lactose/cellobiose-type IIA subunit"/>
    <property type="match status" value="2"/>
</dbReference>
<dbReference type="OrthoDB" id="16086at2759"/>
<dbReference type="SUPFAM" id="SSF116846">
    <property type="entry name" value="MIT domain"/>
    <property type="match status" value="2"/>
</dbReference>
<name>F1A2S9_DICPU</name>
<dbReference type="STRING" id="5786.F1A2S9"/>
<evidence type="ECO:0000313" key="4">
    <source>
        <dbReference type="Proteomes" id="UP000001064"/>
    </source>
</evidence>
<dbReference type="VEuPathDB" id="AmoebaDB:DICPUDRAFT_95934"/>
<dbReference type="Proteomes" id="UP000001064">
    <property type="component" value="Unassembled WGS sequence"/>
</dbReference>
<dbReference type="GeneID" id="10505290"/>
<dbReference type="AlphaFoldDB" id="F1A2S9"/>
<dbReference type="RefSeq" id="XP_003293975.1">
    <property type="nucleotide sequence ID" value="XM_003293927.1"/>
</dbReference>
<feature type="region of interest" description="Disordered" evidence="1">
    <location>
        <begin position="79"/>
        <end position="101"/>
    </location>
</feature>
<dbReference type="OMA" id="YNNIELS"/>
<dbReference type="InterPro" id="IPR036181">
    <property type="entry name" value="MIT_dom_sf"/>
</dbReference>
<gene>
    <name evidence="3" type="ORF">DICPUDRAFT_95934</name>
</gene>
<organism evidence="3 4">
    <name type="scientific">Dictyostelium purpureum</name>
    <name type="common">Slime mold</name>
    <dbReference type="NCBI Taxonomy" id="5786"/>
    <lineage>
        <taxon>Eukaryota</taxon>
        <taxon>Amoebozoa</taxon>
        <taxon>Evosea</taxon>
        <taxon>Eumycetozoa</taxon>
        <taxon>Dictyostelia</taxon>
        <taxon>Dictyosteliales</taxon>
        <taxon>Dictyosteliaceae</taxon>
        <taxon>Dictyostelium</taxon>
    </lineage>
</organism>